<evidence type="ECO:0000313" key="2">
    <source>
        <dbReference type="Proteomes" id="UP000095544"/>
    </source>
</evidence>
<dbReference type="AlphaFoldDB" id="A0A174GW89"/>
<sequence>MEPFLVLNRDKFFSLYGSAAAIYNEPALPFHCHKSFLQYQAFLPSCQTDIWRDIPKEFK</sequence>
<gene>
    <name evidence="1" type="ORF">ERS852491_02910</name>
</gene>
<reference evidence="1 2" key="1">
    <citation type="submission" date="2015-09" db="EMBL/GenBank/DDBJ databases">
        <authorList>
            <consortium name="Pathogen Informatics"/>
        </authorList>
    </citation>
    <scope>NUCLEOTIDE SEQUENCE [LARGE SCALE GENOMIC DNA]</scope>
    <source>
        <strain evidence="1 2">2789STDY5834876</strain>
    </source>
</reference>
<proteinExistence type="predicted"/>
<name>A0A174GW89_9FIRM</name>
<protein>
    <submittedName>
        <fullName evidence="1">Uncharacterized protein</fullName>
    </submittedName>
</protein>
<organism evidence="1 2">
    <name type="scientific">Faecalicatena contorta</name>
    <dbReference type="NCBI Taxonomy" id="39482"/>
    <lineage>
        <taxon>Bacteria</taxon>
        <taxon>Bacillati</taxon>
        <taxon>Bacillota</taxon>
        <taxon>Clostridia</taxon>
        <taxon>Lachnospirales</taxon>
        <taxon>Lachnospiraceae</taxon>
        <taxon>Faecalicatena</taxon>
    </lineage>
</organism>
<dbReference type="EMBL" id="CYZU01000027">
    <property type="protein sequence ID" value="CUO66813.1"/>
    <property type="molecule type" value="Genomic_DNA"/>
</dbReference>
<dbReference type="STRING" id="39482.ERS852491_02910"/>
<accession>A0A174GW89</accession>
<evidence type="ECO:0000313" key="1">
    <source>
        <dbReference type="EMBL" id="CUO66813.1"/>
    </source>
</evidence>
<dbReference type="Proteomes" id="UP000095544">
    <property type="component" value="Unassembled WGS sequence"/>
</dbReference>